<proteinExistence type="predicted"/>
<feature type="transmembrane region" description="Helical" evidence="1">
    <location>
        <begin position="297"/>
        <end position="319"/>
    </location>
</feature>
<evidence type="ECO:0000313" key="3">
    <source>
        <dbReference type="EMBL" id="PVX28499.1"/>
    </source>
</evidence>
<dbReference type="EMBL" id="QENQ01000001">
    <property type="protein sequence ID" value="PVX28499.1"/>
    <property type="molecule type" value="Genomic_DNA"/>
</dbReference>
<evidence type="ECO:0000259" key="2">
    <source>
        <dbReference type="Pfam" id="PF14378"/>
    </source>
</evidence>
<dbReference type="Proteomes" id="UP000245890">
    <property type="component" value="Unassembled WGS sequence"/>
</dbReference>
<feature type="transmembrane region" description="Helical" evidence="1">
    <location>
        <begin position="64"/>
        <end position="85"/>
    </location>
</feature>
<keyword evidence="4" id="KW-1185">Reference proteome</keyword>
<keyword evidence="1" id="KW-0472">Membrane</keyword>
<gene>
    <name evidence="3" type="ORF">DD559_03400</name>
</gene>
<dbReference type="Pfam" id="PF14378">
    <property type="entry name" value="PAP2_3"/>
    <property type="match status" value="1"/>
</dbReference>
<dbReference type="OrthoDB" id="7584858at2"/>
<feature type="transmembrane region" description="Helical" evidence="1">
    <location>
        <begin position="185"/>
        <end position="203"/>
    </location>
</feature>
<feature type="transmembrane region" description="Helical" evidence="1">
    <location>
        <begin position="34"/>
        <end position="52"/>
    </location>
</feature>
<evidence type="ECO:0000313" key="4">
    <source>
        <dbReference type="Proteomes" id="UP000245890"/>
    </source>
</evidence>
<sequence length="325" mass="35070">MTDPFRSAVVDTATAFPIASSDPHAGVGFSAGQVRGAIVASLAGCALLLWAAGLVVDPFARSNIPYYAVLAAVPLIRFACARIGRPWSRAVADATEYFTLFTAMALTGALCSYPVAALSEGFADATLQQFDLAMRFDWLAWYRLVAEHRSLQLLGMAAYQSIFLTPALLLGWFACTGQRREAHRFLAAFWIAAMITLTLFSQMPAVGPLSYLWKGPIPYMPLSELWQPDLIPALRLGEVHVVDLGQLRGLVSAPSFHAASATLYIATAWRCGPLRWLLIAITSAMVLSTPVEGTHYLIDMILGAGVAIVGLRCASALIARRRALP</sequence>
<dbReference type="InterPro" id="IPR026841">
    <property type="entry name" value="Aur1/Ipt1"/>
</dbReference>
<name>A0A2U0SAZ8_9SPHN</name>
<keyword evidence="1" id="KW-1133">Transmembrane helix</keyword>
<dbReference type="GO" id="GO:0016020">
    <property type="term" value="C:membrane"/>
    <property type="evidence" value="ECO:0007669"/>
    <property type="project" value="UniProtKB-SubCell"/>
</dbReference>
<protein>
    <submittedName>
        <fullName evidence="3">Phosphatase</fullName>
    </submittedName>
</protein>
<comment type="caution">
    <text evidence="3">The sequence shown here is derived from an EMBL/GenBank/DDBJ whole genome shotgun (WGS) entry which is preliminary data.</text>
</comment>
<evidence type="ECO:0000256" key="1">
    <source>
        <dbReference type="SAM" id="Phobius"/>
    </source>
</evidence>
<dbReference type="AlphaFoldDB" id="A0A2U0SAZ8"/>
<feature type="domain" description="Inositolphosphotransferase Aur1/Ipt1" evidence="2">
    <location>
        <begin position="126"/>
        <end position="310"/>
    </location>
</feature>
<keyword evidence="1" id="KW-0812">Transmembrane</keyword>
<feature type="transmembrane region" description="Helical" evidence="1">
    <location>
        <begin position="151"/>
        <end position="173"/>
    </location>
</feature>
<reference evidence="3 4" key="1">
    <citation type="submission" date="2018-05" db="EMBL/GenBank/DDBJ databases">
        <title>Description of Sphingomonas pokkalii sp nov, isolated from the rhizosphere of saline tolerant pokkali rice and its draft genome analysis.</title>
        <authorList>
            <person name="Menon R."/>
            <person name="Kumari S."/>
            <person name="Rameshkumar N."/>
        </authorList>
    </citation>
    <scope>NUCLEOTIDE SEQUENCE [LARGE SCALE GENOMIC DNA]</scope>
    <source>
        <strain evidence="3 4">L3B27</strain>
    </source>
</reference>
<accession>A0A2U0SAZ8</accession>
<dbReference type="RefSeq" id="WP_116467948.1">
    <property type="nucleotide sequence ID" value="NZ_QENQ01000001.1"/>
</dbReference>
<feature type="transmembrane region" description="Helical" evidence="1">
    <location>
        <begin position="97"/>
        <end position="116"/>
    </location>
</feature>
<organism evidence="3 4">
    <name type="scientific">Sphingomonas pokkalii</name>
    <dbReference type="NCBI Taxonomy" id="2175090"/>
    <lineage>
        <taxon>Bacteria</taxon>
        <taxon>Pseudomonadati</taxon>
        <taxon>Pseudomonadota</taxon>
        <taxon>Alphaproteobacteria</taxon>
        <taxon>Sphingomonadales</taxon>
        <taxon>Sphingomonadaceae</taxon>
        <taxon>Sphingomonas</taxon>
    </lineage>
</organism>